<reference evidence="1" key="2">
    <citation type="submission" date="2025-09" db="UniProtKB">
        <authorList>
            <consortium name="Ensembl"/>
        </authorList>
    </citation>
    <scope>IDENTIFICATION</scope>
</reference>
<dbReference type="SUPFAM" id="SSF58069">
    <property type="entry name" value="Virus ectodomain"/>
    <property type="match status" value="1"/>
</dbReference>
<proteinExistence type="predicted"/>
<protein>
    <recommendedName>
        <fullName evidence="3">ERVV2 protein</fullName>
    </recommendedName>
</protein>
<dbReference type="PANTHER" id="PTHR10424">
    <property type="entry name" value="VIRAL ENVELOPE PROTEIN"/>
    <property type="match status" value="1"/>
</dbReference>
<keyword evidence="2" id="KW-1185">Reference proteome</keyword>
<evidence type="ECO:0000313" key="1">
    <source>
        <dbReference type="Ensembl" id="ENSCSRP00000011391.1"/>
    </source>
</evidence>
<dbReference type="Gene3D" id="1.10.287.210">
    <property type="match status" value="1"/>
</dbReference>
<reference evidence="1" key="1">
    <citation type="submission" date="2025-08" db="UniProtKB">
        <authorList>
            <consortium name="Ensembl"/>
        </authorList>
    </citation>
    <scope>IDENTIFICATION</scope>
</reference>
<evidence type="ECO:0000313" key="2">
    <source>
        <dbReference type="Proteomes" id="UP000694403"/>
    </source>
</evidence>
<dbReference type="InterPro" id="IPR018154">
    <property type="entry name" value="TLV/ENV_coat_polyprotein"/>
</dbReference>
<organism evidence="1 2">
    <name type="scientific">Chelydra serpentina</name>
    <name type="common">Snapping turtle</name>
    <name type="synonym">Testudo serpentina</name>
    <dbReference type="NCBI Taxonomy" id="8475"/>
    <lineage>
        <taxon>Eukaryota</taxon>
        <taxon>Metazoa</taxon>
        <taxon>Chordata</taxon>
        <taxon>Craniata</taxon>
        <taxon>Vertebrata</taxon>
        <taxon>Euteleostomi</taxon>
        <taxon>Archelosauria</taxon>
        <taxon>Testudinata</taxon>
        <taxon>Testudines</taxon>
        <taxon>Cryptodira</taxon>
        <taxon>Durocryptodira</taxon>
        <taxon>Americhelydia</taxon>
        <taxon>Chelydroidea</taxon>
        <taxon>Chelydridae</taxon>
        <taxon>Chelydra</taxon>
    </lineage>
</organism>
<dbReference type="AlphaFoldDB" id="A0A8C3XNP0"/>
<accession>A0A8C3XNP0</accession>
<sequence>LWMTSLVKLTNSLIRLQAVVEILANDTGESLRLLATEQRALRKMTVQNRLALDIVLASKGGVCGLINQECCVYVPDVADQVIDRANCLLVCINMPCNGPSWSGPTHFCL</sequence>
<evidence type="ECO:0008006" key="3">
    <source>
        <dbReference type="Google" id="ProtNLM"/>
    </source>
</evidence>
<name>A0A8C3XNP0_CHESE</name>
<dbReference type="Proteomes" id="UP000694403">
    <property type="component" value="Unplaced"/>
</dbReference>
<dbReference type="Ensembl" id="ENSCSRT00000011821.1">
    <property type="protein sequence ID" value="ENSCSRP00000011391.1"/>
    <property type="gene ID" value="ENSCSRG00000008508.1"/>
</dbReference>
<dbReference type="Pfam" id="PF00429">
    <property type="entry name" value="TLV_coat"/>
    <property type="match status" value="1"/>
</dbReference>